<gene>
    <name evidence="1" type="ORF">ACFOWE_31120</name>
</gene>
<protein>
    <submittedName>
        <fullName evidence="1">Uncharacterized protein</fullName>
    </submittedName>
</protein>
<keyword evidence="2" id="KW-1185">Reference proteome</keyword>
<dbReference type="Proteomes" id="UP001595850">
    <property type="component" value="Unassembled WGS sequence"/>
</dbReference>
<organism evidence="1 2">
    <name type="scientific">Planomonospora corallina</name>
    <dbReference type="NCBI Taxonomy" id="1806052"/>
    <lineage>
        <taxon>Bacteria</taxon>
        <taxon>Bacillati</taxon>
        <taxon>Actinomycetota</taxon>
        <taxon>Actinomycetes</taxon>
        <taxon>Streptosporangiales</taxon>
        <taxon>Streptosporangiaceae</taxon>
        <taxon>Planomonospora</taxon>
    </lineage>
</organism>
<name>A0ABV8IFV1_9ACTN</name>
<dbReference type="EMBL" id="JBHSBM010000059">
    <property type="protein sequence ID" value="MFC4062765.1"/>
    <property type="molecule type" value="Genomic_DNA"/>
</dbReference>
<reference evidence="2" key="1">
    <citation type="journal article" date="2019" name="Int. J. Syst. Evol. Microbiol.">
        <title>The Global Catalogue of Microorganisms (GCM) 10K type strain sequencing project: providing services to taxonomists for standard genome sequencing and annotation.</title>
        <authorList>
            <consortium name="The Broad Institute Genomics Platform"/>
            <consortium name="The Broad Institute Genome Sequencing Center for Infectious Disease"/>
            <person name="Wu L."/>
            <person name="Ma J."/>
        </authorList>
    </citation>
    <scope>NUCLEOTIDE SEQUENCE [LARGE SCALE GENOMIC DNA]</scope>
    <source>
        <strain evidence="2">TBRC 4489</strain>
    </source>
</reference>
<proteinExistence type="predicted"/>
<evidence type="ECO:0000313" key="1">
    <source>
        <dbReference type="EMBL" id="MFC4062765.1"/>
    </source>
</evidence>
<comment type="caution">
    <text evidence="1">The sequence shown here is derived from an EMBL/GenBank/DDBJ whole genome shotgun (WGS) entry which is preliminary data.</text>
</comment>
<accession>A0ABV8IFV1</accession>
<evidence type="ECO:0000313" key="2">
    <source>
        <dbReference type="Proteomes" id="UP001595850"/>
    </source>
</evidence>
<sequence length="52" mass="5635">MVRFELDVVNTTLGAFAQILVKAGYQVVLKISNEEDGDLLLDVIAGPSQSTR</sequence>
<dbReference type="RefSeq" id="WP_377294176.1">
    <property type="nucleotide sequence ID" value="NZ_JBHSBM010000059.1"/>
</dbReference>